<accession>A0A8D8T6Y6</accession>
<dbReference type="AlphaFoldDB" id="A0A8D8T6Y6"/>
<dbReference type="EMBL" id="HBUF01252638">
    <property type="protein sequence ID" value="CAG6680557.1"/>
    <property type="molecule type" value="Transcribed_RNA"/>
</dbReference>
<organism evidence="1">
    <name type="scientific">Cacopsylla melanoneura</name>
    <dbReference type="NCBI Taxonomy" id="428564"/>
    <lineage>
        <taxon>Eukaryota</taxon>
        <taxon>Metazoa</taxon>
        <taxon>Ecdysozoa</taxon>
        <taxon>Arthropoda</taxon>
        <taxon>Hexapoda</taxon>
        <taxon>Insecta</taxon>
        <taxon>Pterygota</taxon>
        <taxon>Neoptera</taxon>
        <taxon>Paraneoptera</taxon>
        <taxon>Hemiptera</taxon>
        <taxon>Sternorrhyncha</taxon>
        <taxon>Psylloidea</taxon>
        <taxon>Psyllidae</taxon>
        <taxon>Psyllinae</taxon>
        <taxon>Cacopsylla</taxon>
    </lineage>
</organism>
<name>A0A8D8T6Y6_9HEMI</name>
<evidence type="ECO:0000313" key="1">
    <source>
        <dbReference type="EMBL" id="CAG6680557.1"/>
    </source>
</evidence>
<sequence>MGGYQRQKSARSRDSTTDQCRHTNPRVFQYRWSFVLCKCDRARTLLIQTYYYGIAETSRKSSSKEIGSCLSTKIVLKQWWSRSIDGSEVSLFEMTFPFENNQEQEKESFYRCSRELRKLENFSI</sequence>
<protein>
    <submittedName>
        <fullName evidence="1">Uncharacterized protein</fullName>
    </submittedName>
</protein>
<reference evidence="1" key="1">
    <citation type="submission" date="2021-05" db="EMBL/GenBank/DDBJ databases">
        <authorList>
            <person name="Alioto T."/>
            <person name="Alioto T."/>
            <person name="Gomez Garrido J."/>
        </authorList>
    </citation>
    <scope>NUCLEOTIDE SEQUENCE</scope>
</reference>
<proteinExistence type="predicted"/>